<keyword evidence="7 8" id="KW-0173">Coenzyme A biosynthesis</keyword>
<keyword evidence="6 8" id="KW-0067">ATP-binding</keyword>
<evidence type="ECO:0000256" key="1">
    <source>
        <dbReference type="ARBA" id="ARBA00009018"/>
    </source>
</evidence>
<name>A0A369AXX5_9ENTE</name>
<dbReference type="SUPFAM" id="SSF52540">
    <property type="entry name" value="P-loop containing nucleoside triphosphate hydrolases"/>
    <property type="match status" value="1"/>
</dbReference>
<dbReference type="AlphaFoldDB" id="A0A369AXX5"/>
<dbReference type="InterPro" id="IPR001977">
    <property type="entry name" value="Depp_CoAkinase"/>
</dbReference>
<evidence type="ECO:0000256" key="7">
    <source>
        <dbReference type="ARBA" id="ARBA00022993"/>
    </source>
</evidence>
<dbReference type="EMBL" id="NGJX01000007">
    <property type="protein sequence ID" value="RSU01461.1"/>
    <property type="molecule type" value="Genomic_DNA"/>
</dbReference>
<dbReference type="GO" id="GO:0005737">
    <property type="term" value="C:cytoplasm"/>
    <property type="evidence" value="ECO:0007669"/>
    <property type="project" value="UniProtKB-SubCell"/>
</dbReference>
<dbReference type="PANTHER" id="PTHR10695:SF46">
    <property type="entry name" value="BIFUNCTIONAL COENZYME A SYNTHASE-RELATED"/>
    <property type="match status" value="1"/>
</dbReference>
<dbReference type="Proteomes" id="UP000288197">
    <property type="component" value="Unassembled WGS sequence"/>
</dbReference>
<dbReference type="GO" id="GO:0015937">
    <property type="term" value="P:coenzyme A biosynthetic process"/>
    <property type="evidence" value="ECO:0007669"/>
    <property type="project" value="UniProtKB-UniRule"/>
</dbReference>
<protein>
    <recommendedName>
        <fullName evidence="8 9">Dephospho-CoA kinase</fullName>
        <ecNumber evidence="8 9">2.7.1.24</ecNumber>
    </recommendedName>
    <alternativeName>
        <fullName evidence="8">Dephosphocoenzyme A kinase</fullName>
    </alternativeName>
</protein>
<reference evidence="10 11" key="1">
    <citation type="submission" date="2017-05" db="EMBL/GenBank/DDBJ databases">
        <title>Vagococcus spp. assemblies.</title>
        <authorList>
            <person name="Gulvik C.A."/>
        </authorList>
    </citation>
    <scope>NUCLEOTIDE SEQUENCE [LARGE SCALE GENOMIC DNA]</scope>
    <source>
        <strain evidence="10 11">NCFB 2497</strain>
    </source>
</reference>
<organism evidence="10 11">
    <name type="scientific">Vagococcus fluvialis</name>
    <dbReference type="NCBI Taxonomy" id="2738"/>
    <lineage>
        <taxon>Bacteria</taxon>
        <taxon>Bacillati</taxon>
        <taxon>Bacillota</taxon>
        <taxon>Bacilli</taxon>
        <taxon>Lactobacillales</taxon>
        <taxon>Enterococcaceae</taxon>
        <taxon>Vagococcus</taxon>
    </lineage>
</organism>
<dbReference type="PROSITE" id="PS51219">
    <property type="entry name" value="DPCK"/>
    <property type="match status" value="1"/>
</dbReference>
<comment type="similarity">
    <text evidence="1 8">Belongs to the CoaE family.</text>
</comment>
<keyword evidence="3 8" id="KW-0808">Transferase</keyword>
<dbReference type="PANTHER" id="PTHR10695">
    <property type="entry name" value="DEPHOSPHO-COA KINASE-RELATED"/>
    <property type="match status" value="1"/>
</dbReference>
<dbReference type="EC" id="2.7.1.24" evidence="8 9"/>
<dbReference type="GO" id="GO:0004140">
    <property type="term" value="F:dephospho-CoA kinase activity"/>
    <property type="evidence" value="ECO:0007669"/>
    <property type="project" value="UniProtKB-UniRule"/>
</dbReference>
<accession>A0A369AXX5</accession>
<evidence type="ECO:0000256" key="3">
    <source>
        <dbReference type="ARBA" id="ARBA00022679"/>
    </source>
</evidence>
<evidence type="ECO:0000313" key="11">
    <source>
        <dbReference type="Proteomes" id="UP000288197"/>
    </source>
</evidence>
<dbReference type="Gene3D" id="3.40.50.300">
    <property type="entry name" value="P-loop containing nucleotide triphosphate hydrolases"/>
    <property type="match status" value="1"/>
</dbReference>
<comment type="subcellular location">
    <subcellularLocation>
        <location evidence="8">Cytoplasm</location>
    </subcellularLocation>
</comment>
<comment type="function">
    <text evidence="8">Catalyzes the phosphorylation of the 3'-hydroxyl group of dephosphocoenzyme A to form coenzyme A.</text>
</comment>
<dbReference type="HAMAP" id="MF_00376">
    <property type="entry name" value="Dephospho_CoA_kinase"/>
    <property type="match status" value="1"/>
</dbReference>
<dbReference type="UniPathway" id="UPA00241">
    <property type="reaction ID" value="UER00356"/>
</dbReference>
<keyword evidence="2 8" id="KW-0963">Cytoplasm</keyword>
<evidence type="ECO:0000313" key="10">
    <source>
        <dbReference type="EMBL" id="RSU01461.1"/>
    </source>
</evidence>
<dbReference type="GO" id="GO:0005524">
    <property type="term" value="F:ATP binding"/>
    <property type="evidence" value="ECO:0007669"/>
    <property type="project" value="UniProtKB-UniRule"/>
</dbReference>
<comment type="pathway">
    <text evidence="8">Cofactor biosynthesis; coenzyme A biosynthesis; CoA from (R)-pantothenate: step 5/5.</text>
</comment>
<evidence type="ECO:0000256" key="6">
    <source>
        <dbReference type="ARBA" id="ARBA00022840"/>
    </source>
</evidence>
<proteinExistence type="inferred from homology"/>
<comment type="catalytic activity">
    <reaction evidence="8">
        <text>3'-dephospho-CoA + ATP = ADP + CoA + H(+)</text>
        <dbReference type="Rhea" id="RHEA:18245"/>
        <dbReference type="ChEBI" id="CHEBI:15378"/>
        <dbReference type="ChEBI" id="CHEBI:30616"/>
        <dbReference type="ChEBI" id="CHEBI:57287"/>
        <dbReference type="ChEBI" id="CHEBI:57328"/>
        <dbReference type="ChEBI" id="CHEBI:456216"/>
        <dbReference type="EC" id="2.7.1.24"/>
    </reaction>
</comment>
<dbReference type="RefSeq" id="WP_114289864.1">
    <property type="nucleotide sequence ID" value="NZ_CP081459.1"/>
</dbReference>
<gene>
    <name evidence="8" type="primary">coaE</name>
    <name evidence="10" type="ORF">CBF32_07965</name>
</gene>
<evidence type="ECO:0000256" key="9">
    <source>
        <dbReference type="NCBIfam" id="TIGR00152"/>
    </source>
</evidence>
<sequence length="200" mass="22647">MTYILGLTGGISSGKSTVSNYFLRKGFDVVDADLVAKEVVEPRTPGLARVVAHFGSKILTAEGRLDRKALGEIIFNDKEKREDLNKILHGEIEEVINQRIDQLKLAGKELIILDIPLLFETGYESKCDEIMTVFVSNETQVERLMKRDNLDQETALTRINSQMSLIDKALKSDVIIDNEGSIENTELQVDRWLQIFKETY</sequence>
<comment type="caution">
    <text evidence="10">The sequence shown here is derived from an EMBL/GenBank/DDBJ whole genome shotgun (WGS) entry which is preliminary data.</text>
</comment>
<evidence type="ECO:0000256" key="2">
    <source>
        <dbReference type="ARBA" id="ARBA00022490"/>
    </source>
</evidence>
<dbReference type="OrthoDB" id="9812943at2"/>
<dbReference type="InterPro" id="IPR027417">
    <property type="entry name" value="P-loop_NTPase"/>
</dbReference>
<dbReference type="CDD" id="cd02022">
    <property type="entry name" value="DPCK"/>
    <property type="match status" value="1"/>
</dbReference>
<evidence type="ECO:0000256" key="4">
    <source>
        <dbReference type="ARBA" id="ARBA00022741"/>
    </source>
</evidence>
<evidence type="ECO:0000256" key="8">
    <source>
        <dbReference type="HAMAP-Rule" id="MF_00376"/>
    </source>
</evidence>
<dbReference type="Pfam" id="PF01121">
    <property type="entry name" value="CoaE"/>
    <property type="match status" value="1"/>
</dbReference>
<dbReference type="GeneID" id="63146706"/>
<keyword evidence="4 8" id="KW-0547">Nucleotide-binding</keyword>
<dbReference type="NCBIfam" id="TIGR00152">
    <property type="entry name" value="dephospho-CoA kinase"/>
    <property type="match status" value="1"/>
</dbReference>
<keyword evidence="11" id="KW-1185">Reference proteome</keyword>
<feature type="binding site" evidence="8">
    <location>
        <begin position="12"/>
        <end position="17"/>
    </location>
    <ligand>
        <name>ATP</name>
        <dbReference type="ChEBI" id="CHEBI:30616"/>
    </ligand>
</feature>
<keyword evidence="5 8" id="KW-0418">Kinase</keyword>
<evidence type="ECO:0000256" key="5">
    <source>
        <dbReference type="ARBA" id="ARBA00022777"/>
    </source>
</evidence>
<dbReference type="FunFam" id="3.40.50.300:FF:000991">
    <property type="entry name" value="Dephospho-CoA kinase"/>
    <property type="match status" value="1"/>
</dbReference>